<dbReference type="PROSITE" id="PS51257">
    <property type="entry name" value="PROKAR_LIPOPROTEIN"/>
    <property type="match status" value="1"/>
</dbReference>
<gene>
    <name evidence="1" type="ORF">ALO_09349</name>
</gene>
<sequence length="32" mass="3489">MAYTTKGPFTFSGAIACSTDRRSMMRSNSSPE</sequence>
<organism evidence="1 2">
    <name type="scientific">Acetonema longum DSM 6540</name>
    <dbReference type="NCBI Taxonomy" id="1009370"/>
    <lineage>
        <taxon>Bacteria</taxon>
        <taxon>Bacillati</taxon>
        <taxon>Bacillota</taxon>
        <taxon>Negativicutes</taxon>
        <taxon>Acetonemataceae</taxon>
        <taxon>Acetonema</taxon>
    </lineage>
</organism>
<comment type="caution">
    <text evidence="1">The sequence shown here is derived from an EMBL/GenBank/DDBJ whole genome shotgun (WGS) entry which is preliminary data.</text>
</comment>
<dbReference type="Proteomes" id="UP000003240">
    <property type="component" value="Unassembled WGS sequence"/>
</dbReference>
<name>F7NIG7_9FIRM</name>
<reference evidence="1 2" key="1">
    <citation type="journal article" date="2011" name="EMBO J.">
        <title>Structural diversity of bacterial flagellar motors.</title>
        <authorList>
            <person name="Chen S."/>
            <person name="Beeby M."/>
            <person name="Murphy G.E."/>
            <person name="Leadbetter J.R."/>
            <person name="Hendrixson D.R."/>
            <person name="Briegel A."/>
            <person name="Li Z."/>
            <person name="Shi J."/>
            <person name="Tocheva E.I."/>
            <person name="Muller A."/>
            <person name="Dobro M.J."/>
            <person name="Jensen G.J."/>
        </authorList>
    </citation>
    <scope>NUCLEOTIDE SEQUENCE [LARGE SCALE GENOMIC DNA]</scope>
    <source>
        <strain evidence="1 2">DSM 6540</strain>
    </source>
</reference>
<evidence type="ECO:0000313" key="2">
    <source>
        <dbReference type="Proteomes" id="UP000003240"/>
    </source>
</evidence>
<proteinExistence type="predicted"/>
<dbReference type="AlphaFoldDB" id="F7NIG7"/>
<accession>F7NIG7</accession>
<dbReference type="EMBL" id="AFGF01000074">
    <property type="protein sequence ID" value="EGO64197.1"/>
    <property type="molecule type" value="Genomic_DNA"/>
</dbReference>
<protein>
    <submittedName>
        <fullName evidence="1">Uncharacterized protein</fullName>
    </submittedName>
</protein>
<keyword evidence="2" id="KW-1185">Reference proteome</keyword>
<evidence type="ECO:0000313" key="1">
    <source>
        <dbReference type="EMBL" id="EGO64197.1"/>
    </source>
</evidence>